<evidence type="ECO:0000313" key="3">
    <source>
        <dbReference type="EMBL" id="KAK3709454.1"/>
    </source>
</evidence>
<keyword evidence="4" id="KW-1185">Reference proteome</keyword>
<feature type="compositionally biased region" description="Basic and acidic residues" evidence="1">
    <location>
        <begin position="123"/>
        <end position="146"/>
    </location>
</feature>
<reference evidence="3" key="1">
    <citation type="journal article" date="2023" name="G3 (Bethesda)">
        <title>A reference genome for the long-term kleptoplast-retaining sea slug Elysia crispata morphotype clarki.</title>
        <authorList>
            <person name="Eastman K.E."/>
            <person name="Pendleton A.L."/>
            <person name="Shaikh M.A."/>
            <person name="Suttiyut T."/>
            <person name="Ogas R."/>
            <person name="Tomko P."/>
            <person name="Gavelis G."/>
            <person name="Widhalm J.R."/>
            <person name="Wisecaver J.H."/>
        </authorList>
    </citation>
    <scope>NUCLEOTIDE SEQUENCE</scope>
    <source>
        <strain evidence="3">ECLA1</strain>
    </source>
</reference>
<sequence>MYMMVFDRRDDSPSLFVRFDKSFLKGIAETNGFPSVHCNSTLFQISPAYLHQHGGFYQQVFFRQRQAAEFNIILVVGIICLVLLIITGIIVVVTLIKRKKNQGLVYNTNAREAEAEAEAGDDVGPRNRDQDYLDTWEKESSVDGREPSTNIG</sequence>
<dbReference type="Proteomes" id="UP001283361">
    <property type="component" value="Unassembled WGS sequence"/>
</dbReference>
<feature type="transmembrane region" description="Helical" evidence="2">
    <location>
        <begin position="72"/>
        <end position="96"/>
    </location>
</feature>
<proteinExistence type="predicted"/>
<evidence type="ECO:0000256" key="2">
    <source>
        <dbReference type="SAM" id="Phobius"/>
    </source>
</evidence>
<keyword evidence="2" id="KW-0472">Membrane</keyword>
<protein>
    <submittedName>
        <fullName evidence="3">Uncharacterized protein</fullName>
    </submittedName>
</protein>
<dbReference type="AlphaFoldDB" id="A0AAE0XTS2"/>
<evidence type="ECO:0000313" key="4">
    <source>
        <dbReference type="Proteomes" id="UP001283361"/>
    </source>
</evidence>
<dbReference type="EMBL" id="JAWDGP010007660">
    <property type="protein sequence ID" value="KAK3709454.1"/>
    <property type="molecule type" value="Genomic_DNA"/>
</dbReference>
<keyword evidence="2" id="KW-1133">Transmembrane helix</keyword>
<keyword evidence="2" id="KW-0812">Transmembrane</keyword>
<evidence type="ECO:0000256" key="1">
    <source>
        <dbReference type="SAM" id="MobiDB-lite"/>
    </source>
</evidence>
<organism evidence="3 4">
    <name type="scientific">Elysia crispata</name>
    <name type="common">lettuce slug</name>
    <dbReference type="NCBI Taxonomy" id="231223"/>
    <lineage>
        <taxon>Eukaryota</taxon>
        <taxon>Metazoa</taxon>
        <taxon>Spiralia</taxon>
        <taxon>Lophotrochozoa</taxon>
        <taxon>Mollusca</taxon>
        <taxon>Gastropoda</taxon>
        <taxon>Heterobranchia</taxon>
        <taxon>Euthyneura</taxon>
        <taxon>Panpulmonata</taxon>
        <taxon>Sacoglossa</taxon>
        <taxon>Placobranchoidea</taxon>
        <taxon>Plakobranchidae</taxon>
        <taxon>Elysia</taxon>
    </lineage>
</organism>
<name>A0AAE0XTS2_9GAST</name>
<gene>
    <name evidence="3" type="ORF">RRG08_017238</name>
</gene>
<feature type="region of interest" description="Disordered" evidence="1">
    <location>
        <begin position="113"/>
        <end position="152"/>
    </location>
</feature>
<accession>A0AAE0XTS2</accession>
<comment type="caution">
    <text evidence="3">The sequence shown here is derived from an EMBL/GenBank/DDBJ whole genome shotgun (WGS) entry which is preliminary data.</text>
</comment>